<protein>
    <submittedName>
        <fullName evidence="1">Gluconate 2-dehydrogenase subunit 3 family protein</fullName>
    </submittedName>
</protein>
<evidence type="ECO:0000313" key="1">
    <source>
        <dbReference type="EMBL" id="RVU32043.1"/>
    </source>
</evidence>
<dbReference type="AlphaFoldDB" id="A0A437QCE1"/>
<organism evidence="1 2">
    <name type="scientific">Rheinheimera riviphila</name>
    <dbReference type="NCBI Taxonomy" id="1834037"/>
    <lineage>
        <taxon>Bacteria</taxon>
        <taxon>Pseudomonadati</taxon>
        <taxon>Pseudomonadota</taxon>
        <taxon>Gammaproteobacteria</taxon>
        <taxon>Chromatiales</taxon>
        <taxon>Chromatiaceae</taxon>
        <taxon>Rheinheimera</taxon>
    </lineage>
</organism>
<dbReference type="Pfam" id="PF13618">
    <property type="entry name" value="Gluconate_2-dh3"/>
    <property type="match status" value="1"/>
</dbReference>
<dbReference type="Proteomes" id="UP000283077">
    <property type="component" value="Unassembled WGS sequence"/>
</dbReference>
<name>A0A437QCE1_9GAMM</name>
<keyword evidence="2" id="KW-1185">Reference proteome</keyword>
<proteinExistence type="predicted"/>
<sequence length="211" mass="23018">MERRELLKMIAAATGMAFVGGEVWAAGLNNLASSAAMPGRKLFSVSDIALLDEIAETILPKTTTPGAKDAGCGAQMATQINDCYNATEQGWFVDGLKQLRARSQQDFKLDFMQLSKEQRHQLLVKLDAEAKARNAQIYAAANDSTNSRKSSSANKAVADNTPHYFTLLKQLTLFVFFTSKVGATEVLRYSAIPGKYEGALPYKKGDRAWAT</sequence>
<accession>A0A437QCE1</accession>
<dbReference type="RefSeq" id="WP_127700893.1">
    <property type="nucleotide sequence ID" value="NZ_SACS01000030.1"/>
</dbReference>
<dbReference type="InterPro" id="IPR027056">
    <property type="entry name" value="Gluconate_2DH_su3"/>
</dbReference>
<reference evidence="1 2" key="1">
    <citation type="submission" date="2019-01" db="EMBL/GenBank/DDBJ databases">
        <authorList>
            <person name="Chen W.-M."/>
        </authorList>
    </citation>
    <scope>NUCLEOTIDE SEQUENCE [LARGE SCALE GENOMIC DNA]</scope>
    <source>
        <strain evidence="1 2">KYPC3</strain>
    </source>
</reference>
<gene>
    <name evidence="1" type="ORF">EOE67_18875</name>
</gene>
<dbReference type="EMBL" id="SACS01000030">
    <property type="protein sequence ID" value="RVU32043.1"/>
    <property type="molecule type" value="Genomic_DNA"/>
</dbReference>
<evidence type="ECO:0000313" key="2">
    <source>
        <dbReference type="Proteomes" id="UP000283077"/>
    </source>
</evidence>
<dbReference type="OrthoDB" id="6385145at2"/>
<comment type="caution">
    <text evidence="1">The sequence shown here is derived from an EMBL/GenBank/DDBJ whole genome shotgun (WGS) entry which is preliminary data.</text>
</comment>